<feature type="compositionally biased region" description="Basic and acidic residues" evidence="1">
    <location>
        <begin position="1"/>
        <end position="11"/>
    </location>
</feature>
<keyword evidence="2" id="KW-1133">Transmembrane helix</keyword>
<feature type="region of interest" description="Disordered" evidence="1">
    <location>
        <begin position="724"/>
        <end position="750"/>
    </location>
</feature>
<dbReference type="OMA" id="TACYMIP"/>
<dbReference type="AlphaFoldDB" id="A0A8S9A2P2"/>
<dbReference type="PANTHER" id="PTHR35394">
    <property type="entry name" value="DUF3176 DOMAIN-CONTAINING PROTEIN"/>
    <property type="match status" value="1"/>
</dbReference>
<evidence type="ECO:0000256" key="1">
    <source>
        <dbReference type="SAM" id="MobiDB-lite"/>
    </source>
</evidence>
<sequence>MARYESLHGNHDDDEEQDQHRHVVHNNEEEEEMDERRHTGSSGSSKSSYTVVEQDEEEEGGAAALYGGGGGSPLPGGSVHASSDQHSSGTGTGTGADHHNHQNNIYPVLQNPGPLLTDAPLIPPKSPARSTSNNPFFNATTLTSTTSTTNSQQQATTTTDHHQPQPQCQSSSRSSRSRFRSGSMVSGGEPRRKSRSTSRDSTTTPTTNYVNQYSRSWKPSYGLPHSRDHHQHQHPGQPPFPPLPETAEDQYHHHHHGGEDHENYHDHDHDHDSSDDLDQDDYMMYEKETGGGGGISTPRGSGRGTTNTTGKGGMRKLMLVERTDTVAKRGRKGTVTGRGRRGMSVMSEVSIDAADSISVRGLPIDGGGGGSGGHGVSATTITAGGGGGMNRSEQHLSYFHFESTDTLVQIIGLVLSIYDHKPLPTTWPSPLNLNVFLSFMTTLATACYMIPVVEGLGQLRWLRYTSGHGQGNVSRPASDFEAIDQASRGFHHCWRLLGFQGGPLGLLPFLITFLTLFTPCITQLVITYTPPQPHRNAPGEPFDSNRAPISLVKINWSWLFFLLVQVLLSAIFLTAIIVQTRMEGIQIFKSSALPGMTALDGQARMQLGGAMGGAMGQGGGGIMTNAVLEERAKKTNLKLERNNGAGLVQGFVVDLNSSSGSGSGSGSNSMGGPSSGSGSGSGRTGLLHLPKGFGLGIGLERLRHRDHEALPSYEKEGGFGGGYGHNYGEGSGGSGGGGRHHGFSNGPAENNSTLNFPAAAAAGFTPLPTSTSMAMPMPIATTVPASKTALPGRRKKMMRLSMFGGGGGAGGGAGREKLRVGDFMTHLSIFICNLRAVFAGVAHSIPFTTAQVFFGGKIVPVLITRNASLKVVGQDVAALPYNSARALHG</sequence>
<feature type="compositionally biased region" description="Low complexity" evidence="1">
    <location>
        <begin position="296"/>
        <end position="309"/>
    </location>
</feature>
<comment type="caution">
    <text evidence="3">The sequence shown here is derived from an EMBL/GenBank/DDBJ whole genome shotgun (WGS) entry which is preliminary data.</text>
</comment>
<keyword evidence="2" id="KW-0472">Membrane</keyword>
<dbReference type="Proteomes" id="UP000433876">
    <property type="component" value="Unassembled WGS sequence"/>
</dbReference>
<name>A0A8S9A2P2_SORMA</name>
<dbReference type="Pfam" id="PF11374">
    <property type="entry name" value="DUF3176"/>
    <property type="match status" value="1"/>
</dbReference>
<dbReference type="PANTHER" id="PTHR35394:SF5">
    <property type="entry name" value="DUF3176 DOMAIN-CONTAINING PROTEIN"/>
    <property type="match status" value="1"/>
</dbReference>
<gene>
    <name evidence="3" type="ORF">SMACR_03613</name>
</gene>
<feature type="compositionally biased region" description="Polar residues" evidence="1">
    <location>
        <begin position="80"/>
        <end position="89"/>
    </location>
</feature>
<feature type="compositionally biased region" description="Gly residues" evidence="1">
    <location>
        <begin position="724"/>
        <end position="737"/>
    </location>
</feature>
<protein>
    <submittedName>
        <fullName evidence="3">Uncharacterized protein</fullName>
    </submittedName>
</protein>
<organism evidence="3 4">
    <name type="scientific">Sordaria macrospora</name>
    <dbReference type="NCBI Taxonomy" id="5147"/>
    <lineage>
        <taxon>Eukaryota</taxon>
        <taxon>Fungi</taxon>
        <taxon>Dikarya</taxon>
        <taxon>Ascomycota</taxon>
        <taxon>Pezizomycotina</taxon>
        <taxon>Sordariomycetes</taxon>
        <taxon>Sordariomycetidae</taxon>
        <taxon>Sordariales</taxon>
        <taxon>Sordariaceae</taxon>
        <taxon>Sordaria</taxon>
    </lineage>
</organism>
<dbReference type="InterPro" id="IPR021514">
    <property type="entry name" value="DUF3176"/>
</dbReference>
<accession>A0A8S9A2P2</accession>
<feature type="region of interest" description="Disordered" evidence="1">
    <location>
        <begin position="1"/>
        <end position="312"/>
    </location>
</feature>
<feature type="transmembrane region" description="Helical" evidence="2">
    <location>
        <begin position="556"/>
        <end position="578"/>
    </location>
</feature>
<feature type="compositionally biased region" description="Basic and acidic residues" evidence="1">
    <location>
        <begin position="18"/>
        <end position="27"/>
    </location>
</feature>
<feature type="compositionally biased region" description="Polar residues" evidence="1">
    <location>
        <begin position="208"/>
        <end position="217"/>
    </location>
</feature>
<feature type="compositionally biased region" description="Polar residues" evidence="1">
    <location>
        <begin position="128"/>
        <end position="137"/>
    </location>
</feature>
<dbReference type="EMBL" id="NMPR01000006">
    <property type="protein sequence ID" value="KAA8636098.1"/>
    <property type="molecule type" value="Genomic_DNA"/>
</dbReference>
<feature type="compositionally biased region" description="Basic and acidic residues" evidence="1">
    <location>
        <begin position="257"/>
        <end position="274"/>
    </location>
</feature>
<proteinExistence type="predicted"/>
<feature type="transmembrane region" description="Helical" evidence="2">
    <location>
        <begin position="504"/>
        <end position="526"/>
    </location>
</feature>
<evidence type="ECO:0000256" key="2">
    <source>
        <dbReference type="SAM" id="Phobius"/>
    </source>
</evidence>
<keyword evidence="2" id="KW-0812">Transmembrane</keyword>
<feature type="compositionally biased region" description="Gly residues" evidence="1">
    <location>
        <begin position="673"/>
        <end position="683"/>
    </location>
</feature>
<dbReference type="VEuPathDB" id="FungiDB:SMAC_03613"/>
<evidence type="ECO:0000313" key="4">
    <source>
        <dbReference type="Proteomes" id="UP000433876"/>
    </source>
</evidence>
<reference evidence="3 4" key="1">
    <citation type="submission" date="2017-07" db="EMBL/GenBank/DDBJ databases">
        <title>Genome sequence of the Sordaria macrospora wild type strain R19027.</title>
        <authorList>
            <person name="Nowrousian M."/>
            <person name="Teichert I."/>
            <person name="Kueck U."/>
        </authorList>
    </citation>
    <scope>NUCLEOTIDE SEQUENCE [LARGE SCALE GENOMIC DNA]</scope>
    <source>
        <strain evidence="3 4">R19027</strain>
        <tissue evidence="3">Mycelium</tissue>
    </source>
</reference>
<evidence type="ECO:0000313" key="3">
    <source>
        <dbReference type="EMBL" id="KAA8636098.1"/>
    </source>
</evidence>
<feature type="region of interest" description="Disordered" evidence="1">
    <location>
        <begin position="658"/>
        <end position="685"/>
    </location>
</feature>
<feature type="compositionally biased region" description="Low complexity" evidence="1">
    <location>
        <begin position="138"/>
        <end position="188"/>
    </location>
</feature>